<protein>
    <submittedName>
        <fullName evidence="2">Uncharacterized protein</fullName>
    </submittedName>
</protein>
<proteinExistence type="predicted"/>
<reference evidence="2" key="1">
    <citation type="journal article" date="2019" name="Sci. Rep.">
        <title>Draft genome of Tanacetum cinerariifolium, the natural source of mosquito coil.</title>
        <authorList>
            <person name="Yamashiro T."/>
            <person name="Shiraishi A."/>
            <person name="Satake H."/>
            <person name="Nakayama K."/>
        </authorList>
    </citation>
    <scope>NUCLEOTIDE SEQUENCE</scope>
</reference>
<gene>
    <name evidence="2" type="ORF">Tci_868891</name>
</gene>
<organism evidence="2">
    <name type="scientific">Tanacetum cinerariifolium</name>
    <name type="common">Dalmatian daisy</name>
    <name type="synonym">Chrysanthemum cinerariifolium</name>
    <dbReference type="NCBI Taxonomy" id="118510"/>
    <lineage>
        <taxon>Eukaryota</taxon>
        <taxon>Viridiplantae</taxon>
        <taxon>Streptophyta</taxon>
        <taxon>Embryophyta</taxon>
        <taxon>Tracheophyta</taxon>
        <taxon>Spermatophyta</taxon>
        <taxon>Magnoliopsida</taxon>
        <taxon>eudicotyledons</taxon>
        <taxon>Gunneridae</taxon>
        <taxon>Pentapetalae</taxon>
        <taxon>asterids</taxon>
        <taxon>campanulids</taxon>
        <taxon>Asterales</taxon>
        <taxon>Asteraceae</taxon>
        <taxon>Asteroideae</taxon>
        <taxon>Anthemideae</taxon>
        <taxon>Anthemidinae</taxon>
        <taxon>Tanacetum</taxon>
    </lineage>
</organism>
<dbReference type="AlphaFoldDB" id="A0A699SGX1"/>
<feature type="region of interest" description="Disordered" evidence="1">
    <location>
        <begin position="1"/>
        <end position="34"/>
    </location>
</feature>
<evidence type="ECO:0000256" key="1">
    <source>
        <dbReference type="SAM" id="MobiDB-lite"/>
    </source>
</evidence>
<feature type="non-terminal residue" evidence="2">
    <location>
        <position position="1"/>
    </location>
</feature>
<feature type="compositionally biased region" description="Pro residues" evidence="1">
    <location>
        <begin position="19"/>
        <end position="34"/>
    </location>
</feature>
<comment type="caution">
    <text evidence="2">The sequence shown here is derived from an EMBL/GenBank/DDBJ whole genome shotgun (WGS) entry which is preliminary data.</text>
</comment>
<dbReference type="EMBL" id="BKCJ011163041">
    <property type="protein sequence ID" value="GFC96921.1"/>
    <property type="molecule type" value="Genomic_DNA"/>
</dbReference>
<sequence>LEPALLEMTPVTPSSGLAPNPPPPAPFVPPSRHE</sequence>
<accession>A0A699SGX1</accession>
<evidence type="ECO:0000313" key="2">
    <source>
        <dbReference type="EMBL" id="GFC96921.1"/>
    </source>
</evidence>
<name>A0A699SGX1_TANCI</name>